<protein>
    <submittedName>
        <fullName evidence="7">Putative elongation factor 1 beta'</fullName>
    </submittedName>
</protein>
<evidence type="ECO:0000256" key="1">
    <source>
        <dbReference type="ARBA" id="ARBA00007411"/>
    </source>
</evidence>
<dbReference type="InterPro" id="IPR001326">
    <property type="entry name" value="Transl_elong_EF1B_B/D_CS"/>
</dbReference>
<comment type="similarity">
    <text evidence="1 4">Belongs to the EF-1-beta/EF-1-delta family.</text>
</comment>
<feature type="domain" description="Elongation factor 1 beta central acidic region eukaryote" evidence="6">
    <location>
        <begin position="94"/>
        <end position="119"/>
    </location>
</feature>
<dbReference type="InterPro" id="IPR049720">
    <property type="entry name" value="EF1B_bsu/dsu"/>
</dbReference>
<evidence type="ECO:0000256" key="4">
    <source>
        <dbReference type="RuleBase" id="RU003791"/>
    </source>
</evidence>
<dbReference type="GO" id="GO:0005085">
    <property type="term" value="F:guanyl-nucleotide exchange factor activity"/>
    <property type="evidence" value="ECO:0007669"/>
    <property type="project" value="TreeGrafter"/>
</dbReference>
<dbReference type="GO" id="GO:0003746">
    <property type="term" value="F:translation elongation factor activity"/>
    <property type="evidence" value="ECO:0007669"/>
    <property type="project" value="UniProtKB-KW"/>
</dbReference>
<evidence type="ECO:0000259" key="5">
    <source>
        <dbReference type="SMART" id="SM00888"/>
    </source>
</evidence>
<dbReference type="PANTHER" id="PTHR11595">
    <property type="entry name" value="EF-HAND AND COILED-COIL DOMAIN-CONTAINING FAMILY MEMBER"/>
    <property type="match status" value="1"/>
</dbReference>
<dbReference type="PROSITE" id="PS00824">
    <property type="entry name" value="EF1BD_1"/>
    <property type="match status" value="1"/>
</dbReference>
<evidence type="ECO:0000259" key="6">
    <source>
        <dbReference type="SMART" id="SM01182"/>
    </source>
</evidence>
<sequence>MTVSENLKFLENYLSERSYIEGYQPSQADVLVLNALKLAPTKATPNVYRWYTHIQSYSADEKKKFAQKSLNSEVSKFLDDKPAPAAADDDDVDLFGSDEDDAEAEKIKEERLKAYAEKKSKKPALIAKSSIILDVKPWDDETDMTEMDTKVRSIEMDGLVWGASKLVPVGYGIKKLQIICIVEDDKVSVDELTEKIQEFEDFVQSVDIAAFNKI</sequence>
<feature type="domain" description="Translation elongation factor EF1B beta/delta subunit guanine nucleotide exchange" evidence="5">
    <location>
        <begin position="128"/>
        <end position="214"/>
    </location>
</feature>
<dbReference type="SMART" id="SM00888">
    <property type="entry name" value="EF1_GNE"/>
    <property type="match status" value="1"/>
</dbReference>
<reference evidence="7" key="1">
    <citation type="submission" date="2006-10" db="EMBL/GenBank/DDBJ databases">
        <title>Expressed genes of the pink hibiscus mealybug, Maconellicoccus hirsutus.</title>
        <authorList>
            <person name="Hunter W.B."/>
            <person name="Hunnicutt L.E."/>
        </authorList>
    </citation>
    <scope>NUCLEOTIDE SEQUENCE</scope>
</reference>
<evidence type="ECO:0000256" key="2">
    <source>
        <dbReference type="ARBA" id="ARBA00022768"/>
    </source>
</evidence>
<dbReference type="PANTHER" id="PTHR11595:SF21">
    <property type="entry name" value="ELONGATION FACTOR 1-BETA"/>
    <property type="match status" value="1"/>
</dbReference>
<dbReference type="Pfam" id="PF00736">
    <property type="entry name" value="EF1_GNE"/>
    <property type="match status" value="1"/>
</dbReference>
<dbReference type="AlphaFoldDB" id="A2I3W8"/>
<dbReference type="Pfam" id="PF10587">
    <property type="entry name" value="EF-1_beta_acid"/>
    <property type="match status" value="1"/>
</dbReference>
<proteinExistence type="evidence at transcript level"/>
<dbReference type="EMBL" id="EF070471">
    <property type="protein sequence ID" value="ABM55537.1"/>
    <property type="molecule type" value="mRNA"/>
</dbReference>
<dbReference type="Gene3D" id="1.20.1050.130">
    <property type="match status" value="1"/>
</dbReference>
<dbReference type="PROSITE" id="PS00825">
    <property type="entry name" value="EF1BD_2"/>
    <property type="match status" value="1"/>
</dbReference>
<organism evidence="7">
    <name type="scientific">Maconellicoccus hirsutus</name>
    <name type="common">Pink hibiscus mealybug</name>
    <dbReference type="NCBI Taxonomy" id="177089"/>
    <lineage>
        <taxon>Eukaryota</taxon>
        <taxon>Metazoa</taxon>
        <taxon>Ecdysozoa</taxon>
        <taxon>Arthropoda</taxon>
        <taxon>Hexapoda</taxon>
        <taxon>Insecta</taxon>
        <taxon>Pterygota</taxon>
        <taxon>Neoptera</taxon>
        <taxon>Paraneoptera</taxon>
        <taxon>Hemiptera</taxon>
        <taxon>Sternorrhyncha</taxon>
        <taxon>Coccoidea</taxon>
        <taxon>Pseudococcidae</taxon>
        <taxon>Maconellicoccus</taxon>
    </lineage>
</organism>
<dbReference type="GO" id="GO:0005829">
    <property type="term" value="C:cytosol"/>
    <property type="evidence" value="ECO:0007669"/>
    <property type="project" value="TreeGrafter"/>
</dbReference>
<dbReference type="SUPFAM" id="SSF47616">
    <property type="entry name" value="GST C-terminal domain-like"/>
    <property type="match status" value="1"/>
</dbReference>
<keyword evidence="3 4" id="KW-0648">Protein biosynthesis</keyword>
<name>A2I3W8_MACHI</name>
<dbReference type="GO" id="GO:0005853">
    <property type="term" value="C:eukaryotic translation elongation factor 1 complex"/>
    <property type="evidence" value="ECO:0007669"/>
    <property type="project" value="InterPro"/>
</dbReference>
<dbReference type="InterPro" id="IPR036282">
    <property type="entry name" value="Glutathione-S-Trfase_C_sf"/>
</dbReference>
<accession>A2I3W8</accession>
<dbReference type="InterPro" id="IPR036219">
    <property type="entry name" value="eEF-1beta-like_sf"/>
</dbReference>
<dbReference type="Gene3D" id="3.30.70.60">
    <property type="match status" value="1"/>
</dbReference>
<dbReference type="SMART" id="SM01182">
    <property type="entry name" value="EF-1_beta_acid"/>
    <property type="match status" value="1"/>
</dbReference>
<dbReference type="SUPFAM" id="SSF54984">
    <property type="entry name" value="eEF-1beta-like"/>
    <property type="match status" value="1"/>
</dbReference>
<dbReference type="FunFam" id="3.30.70.60:FF:000001">
    <property type="entry name" value="Elongation factor 1-beta 1 like"/>
    <property type="match status" value="1"/>
</dbReference>
<dbReference type="InterPro" id="IPR014038">
    <property type="entry name" value="EF1B_bsu/dsu_GNE"/>
</dbReference>
<evidence type="ECO:0000256" key="3">
    <source>
        <dbReference type="ARBA" id="ARBA00022917"/>
    </source>
</evidence>
<dbReference type="InterPro" id="IPR014717">
    <property type="entry name" value="Transl_elong_EF1B/ribsomal_bS6"/>
</dbReference>
<dbReference type="InterPro" id="IPR018940">
    <property type="entry name" value="EF-1_beta_acid_region_euk"/>
</dbReference>
<evidence type="ECO:0000313" key="7">
    <source>
        <dbReference type="EMBL" id="ABM55537.1"/>
    </source>
</evidence>
<dbReference type="CDD" id="cd00292">
    <property type="entry name" value="EF1B"/>
    <property type="match status" value="1"/>
</dbReference>
<keyword evidence="2 4" id="KW-0251">Elongation factor</keyword>